<evidence type="ECO:0000259" key="3">
    <source>
        <dbReference type="PROSITE" id="PS51797"/>
    </source>
</evidence>
<dbReference type="Gene3D" id="2.170.150.10">
    <property type="entry name" value="Metal Binding Protein, Guanine Nucleotide Exchange Factor, Chain A"/>
    <property type="match status" value="1"/>
</dbReference>
<protein>
    <submittedName>
        <fullName evidence="4">Translationally-controlled tumor-like protein</fullName>
    </submittedName>
</protein>
<organism evidence="4 5">
    <name type="scientific">Labeo rohita</name>
    <name type="common">Indian major carp</name>
    <name type="synonym">Cyprinus rohita</name>
    <dbReference type="NCBI Taxonomy" id="84645"/>
    <lineage>
        <taxon>Eukaryota</taxon>
        <taxon>Metazoa</taxon>
        <taxon>Chordata</taxon>
        <taxon>Craniata</taxon>
        <taxon>Vertebrata</taxon>
        <taxon>Euteleostomi</taxon>
        <taxon>Actinopterygii</taxon>
        <taxon>Neopterygii</taxon>
        <taxon>Teleostei</taxon>
        <taxon>Ostariophysi</taxon>
        <taxon>Cypriniformes</taxon>
        <taxon>Cyprinidae</taxon>
        <taxon>Labeoninae</taxon>
        <taxon>Labeonini</taxon>
        <taxon>Labeo</taxon>
    </lineage>
</organism>
<keyword evidence="5" id="KW-1185">Reference proteome</keyword>
<dbReference type="FunFam" id="2.170.150.10:FF:000001">
    <property type="entry name" value="Tumor protein, translationally-controlled 1"/>
    <property type="match status" value="1"/>
</dbReference>
<dbReference type="Pfam" id="PF00838">
    <property type="entry name" value="TCTP"/>
    <property type="match status" value="1"/>
</dbReference>
<keyword evidence="6" id="KW-1267">Proteomics identification</keyword>
<comment type="similarity">
    <text evidence="2">Belongs to the TCTP family.</text>
</comment>
<accession>A0A498L311</accession>
<evidence type="ECO:0007829" key="6">
    <source>
        <dbReference type="PeptideAtlas" id="A0A498L311"/>
    </source>
</evidence>
<dbReference type="InterPro" id="IPR011057">
    <property type="entry name" value="Mss4-like_sf"/>
</dbReference>
<reference evidence="4 5" key="1">
    <citation type="submission" date="2018-03" db="EMBL/GenBank/DDBJ databases">
        <title>Draft genome sequence of Rohu Carp (Labeo rohita).</title>
        <authorList>
            <person name="Das P."/>
            <person name="Kushwaha B."/>
            <person name="Joshi C.G."/>
            <person name="Kumar D."/>
            <person name="Nagpure N.S."/>
            <person name="Sahoo L."/>
            <person name="Das S.P."/>
            <person name="Bit A."/>
            <person name="Patnaik S."/>
            <person name="Meher P.K."/>
            <person name="Jayasankar P."/>
            <person name="Koringa P.G."/>
            <person name="Patel N.V."/>
            <person name="Hinsu A.T."/>
            <person name="Kumar R."/>
            <person name="Pandey M."/>
            <person name="Agarwal S."/>
            <person name="Srivastava S."/>
            <person name="Singh M."/>
            <person name="Iquebal M.A."/>
            <person name="Jaiswal S."/>
            <person name="Angadi U.B."/>
            <person name="Kumar N."/>
            <person name="Raza M."/>
            <person name="Shah T.M."/>
            <person name="Rai A."/>
            <person name="Jena J.K."/>
        </authorList>
    </citation>
    <scope>NUCLEOTIDE SEQUENCE [LARGE SCALE GENOMIC DNA]</scope>
    <source>
        <strain evidence="4">DASCIFA01</strain>
        <tissue evidence="4">Testis</tissue>
    </source>
</reference>
<evidence type="ECO:0000256" key="1">
    <source>
        <dbReference type="ARBA" id="ARBA00002114"/>
    </source>
</evidence>
<dbReference type="GO" id="GO:0005737">
    <property type="term" value="C:cytoplasm"/>
    <property type="evidence" value="ECO:0007669"/>
    <property type="project" value="TreeGrafter"/>
</dbReference>
<comment type="caution">
    <text evidence="4">The sequence shown here is derived from an EMBL/GenBank/DDBJ whole genome shotgun (WGS) entry which is preliminary data.</text>
</comment>
<dbReference type="STRING" id="84645.A0A498L311"/>
<dbReference type="PRINTS" id="PR01653">
    <property type="entry name" value="TCTPROTEIN"/>
</dbReference>
<comment type="function">
    <text evidence="1">Involved in calcium binding and microtubule stabilization.</text>
</comment>
<feature type="domain" description="TCTP" evidence="3">
    <location>
        <begin position="1"/>
        <end position="171"/>
    </location>
</feature>
<proteinExistence type="evidence at protein level"/>
<dbReference type="PANTHER" id="PTHR11991:SF0">
    <property type="entry name" value="TRANSLATIONALLY-CONTROLLED TUMOR PROTEIN"/>
    <property type="match status" value="1"/>
</dbReference>
<sequence length="275" mass="31037">MIIYKDIITGDEMFSDIYKIKESENGMMIEVEGKMISRAEGEIDDALIGGNASAEVQDEGCESTTVSGVDIVLNHKLQETSYDKKSYTAYIKDYMKAVKAKLQEVAPDRVDPFMANAPAEVKKILGNIKNFQFFTGESMNPDGMIGLLDFREDGVTPYMLFFKDGLEIEKCGAFKKREQARASGQLTIFESVERKRKADMTSACEDTAITKSLAYFIAKDMMPIKTHCSGGKRMSRSFQGWQKWHKRSFAFPPPVLHQKDFSALQETFRQCFAPV</sequence>
<dbReference type="Proteomes" id="UP000290572">
    <property type="component" value="Unassembled WGS sequence"/>
</dbReference>
<dbReference type="GO" id="GO:0005509">
    <property type="term" value="F:calcium ion binding"/>
    <property type="evidence" value="ECO:0007669"/>
    <property type="project" value="TreeGrafter"/>
</dbReference>
<dbReference type="AlphaFoldDB" id="A0A498L311"/>
<dbReference type="InterPro" id="IPR018105">
    <property type="entry name" value="Translational_control_tumour_p"/>
</dbReference>
<evidence type="ECO:0000313" key="5">
    <source>
        <dbReference type="Proteomes" id="UP000290572"/>
    </source>
</evidence>
<gene>
    <name evidence="4" type="ORF">ROHU_013653</name>
</gene>
<dbReference type="InterPro" id="IPR011323">
    <property type="entry name" value="Mss4/transl-control_tumour"/>
</dbReference>
<dbReference type="InterPro" id="IPR034737">
    <property type="entry name" value="TCTP"/>
</dbReference>
<dbReference type="PROSITE" id="PS51797">
    <property type="entry name" value="TCTP_3"/>
    <property type="match status" value="1"/>
</dbReference>
<name>A0A498L311_LABRO</name>
<dbReference type="SUPFAM" id="SSF51316">
    <property type="entry name" value="Mss4-like"/>
    <property type="match status" value="1"/>
</dbReference>
<evidence type="ECO:0000256" key="2">
    <source>
        <dbReference type="PROSITE-ProRule" id="PRU01133"/>
    </source>
</evidence>
<dbReference type="PROSITE" id="PS01002">
    <property type="entry name" value="TCTP_1"/>
    <property type="match status" value="1"/>
</dbReference>
<dbReference type="PANTHER" id="PTHR11991">
    <property type="entry name" value="TRANSLATIONALLY CONTROLLED TUMOR PROTEIN-RELATED"/>
    <property type="match status" value="1"/>
</dbReference>
<dbReference type="PROSITE" id="PS01003">
    <property type="entry name" value="TCTP_2"/>
    <property type="match status" value="1"/>
</dbReference>
<dbReference type="InterPro" id="IPR018103">
    <property type="entry name" value="Translation_control_tumour_CS"/>
</dbReference>
<dbReference type="EMBL" id="QBIY01013493">
    <property type="protein sequence ID" value="RXN02790.1"/>
    <property type="molecule type" value="Genomic_DNA"/>
</dbReference>
<evidence type="ECO:0000313" key="4">
    <source>
        <dbReference type="EMBL" id="RXN02790.1"/>
    </source>
</evidence>